<organism evidence="8">
    <name type="scientific">bioreactor metagenome</name>
    <dbReference type="NCBI Taxonomy" id="1076179"/>
    <lineage>
        <taxon>unclassified sequences</taxon>
        <taxon>metagenomes</taxon>
        <taxon>ecological metagenomes</taxon>
    </lineage>
</organism>
<dbReference type="InterPro" id="IPR026024">
    <property type="entry name" value="Chemotaxis_MeTrfase_CheR"/>
</dbReference>
<name>A0A644XCL3_9ZZZZ</name>
<feature type="region of interest" description="Disordered" evidence="6">
    <location>
        <begin position="1"/>
        <end position="45"/>
    </location>
</feature>
<evidence type="ECO:0000259" key="7">
    <source>
        <dbReference type="PROSITE" id="PS50123"/>
    </source>
</evidence>
<dbReference type="PRINTS" id="PR00996">
    <property type="entry name" value="CHERMTFRASE"/>
</dbReference>
<dbReference type="InterPro" id="IPR036804">
    <property type="entry name" value="CheR_N_sf"/>
</dbReference>
<dbReference type="CDD" id="cd02440">
    <property type="entry name" value="AdoMet_MTases"/>
    <property type="match status" value="1"/>
</dbReference>
<comment type="catalytic activity">
    <reaction evidence="1">
        <text>L-glutamyl-[protein] + S-adenosyl-L-methionine = [protein]-L-glutamate 5-O-methyl ester + S-adenosyl-L-homocysteine</text>
        <dbReference type="Rhea" id="RHEA:24452"/>
        <dbReference type="Rhea" id="RHEA-COMP:10208"/>
        <dbReference type="Rhea" id="RHEA-COMP:10311"/>
        <dbReference type="ChEBI" id="CHEBI:29973"/>
        <dbReference type="ChEBI" id="CHEBI:57856"/>
        <dbReference type="ChEBI" id="CHEBI:59789"/>
        <dbReference type="ChEBI" id="CHEBI:82795"/>
        <dbReference type="EC" id="2.1.1.80"/>
    </reaction>
</comment>
<sequence>MPEQEAAALAMDSAPDSASSPKRRAALRRRAAISAGPSDAAPDMATSEREFQWTPEDFERIRALIHARAGIHLHSGKQAMAYSRVARRLRETGHKRFHDYLNWLERQDDDAEWQEFVNVLTTNLTAFFREPHHFEVFAAWLAQHPEGPWRVWSCAASTGEEPYSIVMTAIETLGAHQAARFRLVASDIDSRVLERAAQGVYRVDHLKGLSEERLHRFFLRGTEANAGLVRVRQSLQQAVEFLRINLIDEAWPFRQPLDVVFCRNVMIYFDPVTQRRVLERLHAAIRPGGLLFVGHAEHFSDARDLFVLRGKTVYERL</sequence>
<dbReference type="InterPro" id="IPR000780">
    <property type="entry name" value="CheR_MeTrfase"/>
</dbReference>
<accession>A0A644XCL3</accession>
<dbReference type="InterPro" id="IPR029063">
    <property type="entry name" value="SAM-dependent_MTases_sf"/>
</dbReference>
<proteinExistence type="predicted"/>
<dbReference type="GO" id="GO:0008983">
    <property type="term" value="F:protein-glutamate O-methyltransferase activity"/>
    <property type="evidence" value="ECO:0007669"/>
    <property type="project" value="UniProtKB-EC"/>
</dbReference>
<dbReference type="Pfam" id="PF01739">
    <property type="entry name" value="CheR"/>
    <property type="match status" value="1"/>
</dbReference>
<evidence type="ECO:0000256" key="2">
    <source>
        <dbReference type="ARBA" id="ARBA00012534"/>
    </source>
</evidence>
<dbReference type="InterPro" id="IPR022641">
    <property type="entry name" value="CheR_N"/>
</dbReference>
<dbReference type="AlphaFoldDB" id="A0A644XCL3"/>
<dbReference type="EC" id="2.1.1.80" evidence="2"/>
<keyword evidence="4 8" id="KW-0808">Transferase</keyword>
<gene>
    <name evidence="8" type="primary">cheR_8</name>
    <name evidence="8" type="ORF">SDC9_60199</name>
</gene>
<keyword evidence="5" id="KW-0949">S-adenosyl-L-methionine</keyword>
<evidence type="ECO:0000313" key="8">
    <source>
        <dbReference type="EMBL" id="MPM13839.1"/>
    </source>
</evidence>
<dbReference type="SUPFAM" id="SSF53335">
    <property type="entry name" value="S-adenosyl-L-methionine-dependent methyltransferases"/>
    <property type="match status" value="1"/>
</dbReference>
<reference evidence="8" key="1">
    <citation type="submission" date="2019-08" db="EMBL/GenBank/DDBJ databases">
        <authorList>
            <person name="Kucharzyk K."/>
            <person name="Murdoch R.W."/>
            <person name="Higgins S."/>
            <person name="Loffler F."/>
        </authorList>
    </citation>
    <scope>NUCLEOTIDE SEQUENCE</scope>
</reference>
<evidence type="ECO:0000256" key="3">
    <source>
        <dbReference type="ARBA" id="ARBA00022603"/>
    </source>
</evidence>
<protein>
    <recommendedName>
        <fullName evidence="2">protein-glutamate O-methyltransferase</fullName>
        <ecNumber evidence="2">2.1.1.80</ecNumber>
    </recommendedName>
</protein>
<dbReference type="PROSITE" id="PS50123">
    <property type="entry name" value="CHER"/>
    <property type="match status" value="1"/>
</dbReference>
<dbReference type="Pfam" id="PF03705">
    <property type="entry name" value="CheR_N"/>
    <property type="match status" value="1"/>
</dbReference>
<dbReference type="SUPFAM" id="SSF47757">
    <property type="entry name" value="Chemotaxis receptor methyltransferase CheR, N-terminal domain"/>
    <property type="match status" value="1"/>
</dbReference>
<evidence type="ECO:0000256" key="1">
    <source>
        <dbReference type="ARBA" id="ARBA00001541"/>
    </source>
</evidence>
<evidence type="ECO:0000256" key="6">
    <source>
        <dbReference type="SAM" id="MobiDB-lite"/>
    </source>
</evidence>
<keyword evidence="3 8" id="KW-0489">Methyltransferase</keyword>
<dbReference type="Gene3D" id="3.40.50.150">
    <property type="entry name" value="Vaccinia Virus protein VP39"/>
    <property type="match status" value="1"/>
</dbReference>
<dbReference type="EMBL" id="VSSQ01002181">
    <property type="protein sequence ID" value="MPM13839.1"/>
    <property type="molecule type" value="Genomic_DNA"/>
</dbReference>
<dbReference type="PIRSF" id="PIRSF000410">
    <property type="entry name" value="CheR"/>
    <property type="match status" value="1"/>
</dbReference>
<dbReference type="SMART" id="SM00138">
    <property type="entry name" value="MeTrc"/>
    <property type="match status" value="1"/>
</dbReference>
<dbReference type="InterPro" id="IPR022642">
    <property type="entry name" value="CheR_C"/>
</dbReference>
<feature type="compositionally biased region" description="Basic residues" evidence="6">
    <location>
        <begin position="21"/>
        <end position="31"/>
    </location>
</feature>
<dbReference type="PANTHER" id="PTHR24422">
    <property type="entry name" value="CHEMOTAXIS PROTEIN METHYLTRANSFERASE"/>
    <property type="match status" value="1"/>
</dbReference>
<dbReference type="Gene3D" id="1.10.155.10">
    <property type="entry name" value="Chemotaxis receptor methyltransferase CheR, N-terminal domain"/>
    <property type="match status" value="1"/>
</dbReference>
<evidence type="ECO:0000256" key="4">
    <source>
        <dbReference type="ARBA" id="ARBA00022679"/>
    </source>
</evidence>
<comment type="caution">
    <text evidence="8">The sequence shown here is derived from an EMBL/GenBank/DDBJ whole genome shotgun (WGS) entry which is preliminary data.</text>
</comment>
<evidence type="ECO:0000256" key="5">
    <source>
        <dbReference type="ARBA" id="ARBA00022691"/>
    </source>
</evidence>
<feature type="compositionally biased region" description="Low complexity" evidence="6">
    <location>
        <begin position="1"/>
        <end position="20"/>
    </location>
</feature>
<dbReference type="InterPro" id="IPR050903">
    <property type="entry name" value="Bact_Chemotaxis_MeTrfase"/>
</dbReference>
<dbReference type="PANTHER" id="PTHR24422:SF19">
    <property type="entry name" value="CHEMOTAXIS PROTEIN METHYLTRANSFERASE"/>
    <property type="match status" value="1"/>
</dbReference>
<feature type="domain" description="CheR-type methyltransferase" evidence="7">
    <location>
        <begin position="46"/>
        <end position="317"/>
    </location>
</feature>
<dbReference type="GO" id="GO:0032259">
    <property type="term" value="P:methylation"/>
    <property type="evidence" value="ECO:0007669"/>
    <property type="project" value="UniProtKB-KW"/>
</dbReference>